<dbReference type="AlphaFoldDB" id="A0A4Q2V3T5"/>
<dbReference type="Proteomes" id="UP000290540">
    <property type="component" value="Unassembled WGS sequence"/>
</dbReference>
<comment type="caution">
    <text evidence="1">The sequence shown here is derived from an EMBL/GenBank/DDBJ whole genome shotgun (WGS) entry which is preliminary data.</text>
</comment>
<proteinExistence type="predicted"/>
<evidence type="ECO:0000313" key="1">
    <source>
        <dbReference type="EMBL" id="RYC78487.1"/>
    </source>
</evidence>
<dbReference type="EMBL" id="MQTW01001111">
    <property type="protein sequence ID" value="RYC78487.1"/>
    <property type="molecule type" value="Genomic_DNA"/>
</dbReference>
<evidence type="ECO:0000313" key="2">
    <source>
        <dbReference type="Proteomes" id="UP000290540"/>
    </source>
</evidence>
<accession>A0A4Q2V3T5</accession>
<gene>
    <name evidence="1" type="ORF">BFJ63_vAg18641</name>
</gene>
<name>A0A4Q2V3T5_FUSOX</name>
<organism evidence="1 2">
    <name type="scientific">Fusarium oxysporum f. sp. narcissi</name>
    <dbReference type="NCBI Taxonomy" id="451672"/>
    <lineage>
        <taxon>Eukaryota</taxon>
        <taxon>Fungi</taxon>
        <taxon>Dikarya</taxon>
        <taxon>Ascomycota</taxon>
        <taxon>Pezizomycotina</taxon>
        <taxon>Sordariomycetes</taxon>
        <taxon>Hypocreomycetidae</taxon>
        <taxon>Hypocreales</taxon>
        <taxon>Nectriaceae</taxon>
        <taxon>Fusarium</taxon>
        <taxon>Fusarium oxysporum species complex</taxon>
    </lineage>
</organism>
<protein>
    <submittedName>
        <fullName evidence="1">Uncharacterized protein</fullName>
    </submittedName>
</protein>
<reference evidence="1 2" key="1">
    <citation type="submission" date="2016-12" db="EMBL/GenBank/DDBJ databases">
        <title>Draft genome sequence of Fusarium oxysporum causing rot on Narcissus.</title>
        <authorList>
            <person name="Armitage A.D."/>
            <person name="Taylor A."/>
            <person name="Clarkson J.P."/>
            <person name="Harrison R.J."/>
            <person name="Jackson A.C."/>
        </authorList>
    </citation>
    <scope>NUCLEOTIDE SEQUENCE [LARGE SCALE GENOMIC DNA]</scope>
    <source>
        <strain evidence="1 2">N139</strain>
    </source>
</reference>
<sequence length="64" mass="6992">MDGDPVDVCGCCSRGRRYQQTVRYPLACKKLGDSRDNARLPSAPFASDELAELWGSALVPAYTI</sequence>